<dbReference type="PANTHER" id="PTHR39430">
    <property type="entry name" value="MEMBRANE-ASSOCIATED PROTEASE-RELATED"/>
    <property type="match status" value="1"/>
</dbReference>
<feature type="transmembrane region" description="Helical" evidence="3">
    <location>
        <begin position="12"/>
        <end position="32"/>
    </location>
</feature>
<dbReference type="InterPro" id="IPR003675">
    <property type="entry name" value="Rce1/LyrA-like_dom"/>
</dbReference>
<dbReference type="GO" id="GO:0006508">
    <property type="term" value="P:proteolysis"/>
    <property type="evidence" value="ECO:0007669"/>
    <property type="project" value="UniProtKB-KW"/>
</dbReference>
<feature type="transmembrane region" description="Helical" evidence="3">
    <location>
        <begin position="269"/>
        <end position="292"/>
    </location>
</feature>
<dbReference type="GO" id="GO:0004175">
    <property type="term" value="F:endopeptidase activity"/>
    <property type="evidence" value="ECO:0007669"/>
    <property type="project" value="UniProtKB-ARBA"/>
</dbReference>
<evidence type="ECO:0000313" key="5">
    <source>
        <dbReference type="EMBL" id="PQV64527.1"/>
    </source>
</evidence>
<dbReference type="EMBL" id="NIGF01000004">
    <property type="protein sequence ID" value="PQV64527.1"/>
    <property type="molecule type" value="Genomic_DNA"/>
</dbReference>
<feature type="domain" description="CAAX prenyl protease 2/Lysostaphin resistance protein A-like" evidence="4">
    <location>
        <begin position="142"/>
        <end position="241"/>
    </location>
</feature>
<keyword evidence="3" id="KW-1133">Transmembrane helix</keyword>
<accession>A0A2S8SUP9</accession>
<keyword evidence="3" id="KW-0812">Transmembrane</keyword>
<dbReference type="Pfam" id="PF02517">
    <property type="entry name" value="Rce1-like"/>
    <property type="match status" value="1"/>
</dbReference>
<feature type="compositionally biased region" description="Basic residues" evidence="2">
    <location>
        <begin position="444"/>
        <end position="453"/>
    </location>
</feature>
<keyword evidence="5" id="KW-0645">Protease</keyword>
<feature type="transmembrane region" description="Helical" evidence="3">
    <location>
        <begin position="136"/>
        <end position="157"/>
    </location>
</feature>
<feature type="transmembrane region" description="Helical" evidence="3">
    <location>
        <begin position="95"/>
        <end position="116"/>
    </location>
</feature>
<feature type="transmembrane region" description="Helical" evidence="3">
    <location>
        <begin position="169"/>
        <end position="191"/>
    </location>
</feature>
<name>A0A2S8SUP9_9BACT</name>
<evidence type="ECO:0000256" key="2">
    <source>
        <dbReference type="SAM" id="MobiDB-lite"/>
    </source>
</evidence>
<proteinExistence type="predicted"/>
<evidence type="ECO:0000256" key="1">
    <source>
        <dbReference type="SAM" id="Coils"/>
    </source>
</evidence>
<dbReference type="Proteomes" id="UP000237684">
    <property type="component" value="Unassembled WGS sequence"/>
</dbReference>
<keyword evidence="6" id="KW-1185">Reference proteome</keyword>
<protein>
    <submittedName>
        <fullName evidence="5">Membrane protease YdiL, CAAX protease family</fullName>
    </submittedName>
</protein>
<feature type="transmembrane region" description="Helical" evidence="3">
    <location>
        <begin position="203"/>
        <end position="222"/>
    </location>
</feature>
<feature type="region of interest" description="Disordered" evidence="2">
    <location>
        <begin position="411"/>
        <end position="453"/>
    </location>
</feature>
<dbReference type="AlphaFoldDB" id="A0A2S8SUP9"/>
<keyword evidence="5" id="KW-0378">Hydrolase</keyword>
<evidence type="ECO:0000259" key="4">
    <source>
        <dbReference type="Pfam" id="PF02517"/>
    </source>
</evidence>
<sequence>MPAPRFHPFVRLIFCGIGLVGVSVLLGLLLYAGSALSTPWTGRAPATQLLDLVTRLALPLTVLSYPASLLWMGVCRRKFDGCSFVSLGLRPRRAGANMVRGILTGALSIGFLWLVLWLTGTISVAGWSSSVLENGVLPAIGALFGYALAFFAVGFFEETLFRGTILHNLNAWLGWRGAVALQAVLFALIHLGNVNSTNNESKMAAIGALPSLFLIAVFFALSYRKTGSLWFPIGFHFAWNFCLGCVFSLPVSGIETFKLLDVQTTQNSWFSGGSFGAEGSFYLIPILIALIYTVSKAPDHPQALLDLQLPSRGAEAIAPLQISTDSETEMSEEARESRYSTKFGTSQGFSADTLRELRELQEEREKAQREAVEAARREALVTSSFAPSIVVEVAPQIIKVDAENFDSTKNEAAELPEVQSAPKIVVEPKAAPAPEISTDSAPPVKKKPPAPRW</sequence>
<reference evidence="5 6" key="1">
    <citation type="journal article" date="2018" name="Syst. Appl. Microbiol.">
        <title>Abditibacterium utsteinense sp. nov., the first cultivated member of candidate phylum FBP, isolated from ice-free Antarctic soil samples.</title>
        <authorList>
            <person name="Tahon G."/>
            <person name="Tytgat B."/>
            <person name="Lebbe L."/>
            <person name="Carlier A."/>
            <person name="Willems A."/>
        </authorList>
    </citation>
    <scope>NUCLEOTIDE SEQUENCE [LARGE SCALE GENOMIC DNA]</scope>
    <source>
        <strain evidence="5 6">LMG 29911</strain>
    </source>
</reference>
<feature type="coiled-coil region" evidence="1">
    <location>
        <begin position="350"/>
        <end position="378"/>
    </location>
</feature>
<keyword evidence="1" id="KW-0175">Coiled coil</keyword>
<feature type="transmembrane region" description="Helical" evidence="3">
    <location>
        <begin position="52"/>
        <end position="74"/>
    </location>
</feature>
<organism evidence="5 6">
    <name type="scientific">Abditibacterium utsteinense</name>
    <dbReference type="NCBI Taxonomy" id="1960156"/>
    <lineage>
        <taxon>Bacteria</taxon>
        <taxon>Pseudomonadati</taxon>
        <taxon>Abditibacteriota</taxon>
        <taxon>Abditibacteriia</taxon>
        <taxon>Abditibacteriales</taxon>
        <taxon>Abditibacteriaceae</taxon>
        <taxon>Abditibacterium</taxon>
    </lineage>
</organism>
<dbReference type="PANTHER" id="PTHR39430:SF1">
    <property type="entry name" value="PROTEASE"/>
    <property type="match status" value="1"/>
</dbReference>
<gene>
    <name evidence="5" type="ORF">B1R32_10420</name>
</gene>
<evidence type="ECO:0000313" key="6">
    <source>
        <dbReference type="Proteomes" id="UP000237684"/>
    </source>
</evidence>
<comment type="caution">
    <text evidence="5">The sequence shown here is derived from an EMBL/GenBank/DDBJ whole genome shotgun (WGS) entry which is preliminary data.</text>
</comment>
<keyword evidence="3" id="KW-0472">Membrane</keyword>
<dbReference type="InParanoid" id="A0A2S8SUP9"/>
<evidence type="ECO:0000256" key="3">
    <source>
        <dbReference type="SAM" id="Phobius"/>
    </source>
</evidence>
<dbReference type="GO" id="GO:0080120">
    <property type="term" value="P:CAAX-box protein maturation"/>
    <property type="evidence" value="ECO:0007669"/>
    <property type="project" value="UniProtKB-ARBA"/>
</dbReference>
<dbReference type="OrthoDB" id="324900at2"/>
<feature type="transmembrane region" description="Helical" evidence="3">
    <location>
        <begin position="229"/>
        <end position="249"/>
    </location>
</feature>
<dbReference type="RefSeq" id="WP_123580396.1">
    <property type="nucleotide sequence ID" value="NZ_NIGF01000004.1"/>
</dbReference>